<keyword evidence="1" id="KW-0472">Membrane</keyword>
<gene>
    <name evidence="2" type="ORF">BDV23DRAFT_193465</name>
</gene>
<dbReference type="InterPro" id="IPR015920">
    <property type="entry name" value="Cellobiose_DH-like_cyt"/>
</dbReference>
<protein>
    <recommendedName>
        <fullName evidence="3">Cellobiose dehydrogenase cytochrome domain-containing protein</fullName>
    </recommendedName>
</protein>
<evidence type="ECO:0008006" key="3">
    <source>
        <dbReference type="Google" id="ProtNLM"/>
    </source>
</evidence>
<dbReference type="Proteomes" id="UP000326877">
    <property type="component" value="Unassembled WGS sequence"/>
</dbReference>
<organism evidence="2">
    <name type="scientific">Petromyces alliaceus</name>
    <name type="common">Aspergillus alliaceus</name>
    <dbReference type="NCBI Taxonomy" id="209559"/>
    <lineage>
        <taxon>Eukaryota</taxon>
        <taxon>Fungi</taxon>
        <taxon>Dikarya</taxon>
        <taxon>Ascomycota</taxon>
        <taxon>Pezizomycotina</taxon>
        <taxon>Eurotiomycetes</taxon>
        <taxon>Eurotiomycetidae</taxon>
        <taxon>Eurotiales</taxon>
        <taxon>Aspergillaceae</taxon>
        <taxon>Aspergillus</taxon>
        <taxon>Aspergillus subgen. Circumdati</taxon>
    </lineage>
</organism>
<feature type="transmembrane region" description="Helical" evidence="1">
    <location>
        <begin position="299"/>
        <end position="318"/>
    </location>
</feature>
<evidence type="ECO:0000256" key="1">
    <source>
        <dbReference type="SAM" id="Phobius"/>
    </source>
</evidence>
<dbReference type="AlphaFoldDB" id="A0A5N7CB47"/>
<dbReference type="EMBL" id="ML735251">
    <property type="protein sequence ID" value="KAE8390803.1"/>
    <property type="molecule type" value="Genomic_DNA"/>
</dbReference>
<dbReference type="Gene3D" id="2.60.40.1210">
    <property type="entry name" value="Cellobiose dehydrogenase, cytochrome domain"/>
    <property type="match status" value="1"/>
</dbReference>
<reference evidence="2" key="1">
    <citation type="submission" date="2019-04" db="EMBL/GenBank/DDBJ databases">
        <title>Friends and foes A comparative genomics studyof 23 Aspergillus species from section Flavi.</title>
        <authorList>
            <consortium name="DOE Joint Genome Institute"/>
            <person name="Kjaerbolling I."/>
            <person name="Vesth T."/>
            <person name="Frisvad J.C."/>
            <person name="Nybo J.L."/>
            <person name="Theobald S."/>
            <person name="Kildgaard S."/>
            <person name="Isbrandt T."/>
            <person name="Kuo A."/>
            <person name="Sato A."/>
            <person name="Lyhne E.K."/>
            <person name="Kogle M.E."/>
            <person name="Wiebenga A."/>
            <person name="Kun R.S."/>
            <person name="Lubbers R.J."/>
            <person name="Makela M.R."/>
            <person name="Barry K."/>
            <person name="Chovatia M."/>
            <person name="Clum A."/>
            <person name="Daum C."/>
            <person name="Haridas S."/>
            <person name="He G."/>
            <person name="LaButti K."/>
            <person name="Lipzen A."/>
            <person name="Mondo S."/>
            <person name="Riley R."/>
            <person name="Salamov A."/>
            <person name="Simmons B.A."/>
            <person name="Magnuson J.K."/>
            <person name="Henrissat B."/>
            <person name="Mortensen U.H."/>
            <person name="Larsen T.O."/>
            <person name="Devries R.P."/>
            <person name="Grigoriev I.V."/>
            <person name="Machida M."/>
            <person name="Baker S.E."/>
            <person name="Andersen M.R."/>
        </authorList>
    </citation>
    <scope>NUCLEOTIDE SEQUENCE [LARGE SCALE GENOMIC DNA]</scope>
    <source>
        <strain evidence="2">IBT 14317</strain>
    </source>
</reference>
<evidence type="ECO:0000313" key="2">
    <source>
        <dbReference type="EMBL" id="KAE8390803.1"/>
    </source>
</evidence>
<feature type="transmembrane region" description="Helical" evidence="1">
    <location>
        <begin position="6"/>
        <end position="26"/>
    </location>
</feature>
<feature type="transmembrane region" description="Helical" evidence="1">
    <location>
        <begin position="189"/>
        <end position="207"/>
    </location>
</feature>
<feature type="transmembrane region" description="Helical" evidence="1">
    <location>
        <begin position="213"/>
        <end position="234"/>
    </location>
</feature>
<dbReference type="OrthoDB" id="19261at2759"/>
<name>A0A5N7CB47_PETAA</name>
<proteinExistence type="predicted"/>
<dbReference type="SUPFAM" id="SSF49344">
    <property type="entry name" value="CBD9-like"/>
    <property type="match status" value="1"/>
</dbReference>
<dbReference type="CDD" id="cd09630">
    <property type="entry name" value="CDH_like_cytochrome"/>
    <property type="match status" value="1"/>
</dbReference>
<dbReference type="PANTHER" id="PTHR47797:SF5">
    <property type="entry name" value="CELLOBIOSE DEHYDROGENASE CYTOCHROME DOMAIN-CONTAINING PROTEIN"/>
    <property type="match status" value="1"/>
</dbReference>
<dbReference type="PANTHER" id="PTHR47797">
    <property type="entry name" value="DEHYDROGENASE, PUTATIVE (AFU_ORTHOLOGUE AFUA_8G05805)-RELATED"/>
    <property type="match status" value="1"/>
</dbReference>
<sequence>MYYSSLAFLAVSMVLVPCIWGQIIIYMPSKGGEVSYGINIPEHTGHDSHGAIYLQLNASSHMKWALGHFGVFHDPTIQAYLLEGSGVHDDVMTANIRCDSCMQLNNGDSILGSSSSWGWATSHVPLVSGNVFASIHKRDNHGIFTLNFAAAIGGDSLNPFSDSTYPRIGVRRFSKQHQTNDAIIYRKRVAHGVMTPAALVLWFPGFALLCTSFYLAILLSFLALAGLGFGVSLCENLRQHKDYHQFMGYVSLGGGRTSLYDISHRWLGRVLLDLSIISGGIRINYTYQNTYDIQSIAPMIYGVLCGGLGMFYIFVIIWSRGE</sequence>
<accession>A0A5N7CB47</accession>
<keyword evidence="1" id="KW-0812">Transmembrane</keyword>
<keyword evidence="1" id="KW-1133">Transmembrane helix</keyword>